<sequence>YIEVFDQKANKYNKYAIYLACLEIKGHPYALEKQFTNTKKYSEATIQKHQGKRFRIQQDNNKSIISAQLYHTSLSSYASSSLFANAQNSHIIAKSLNNGPLDNFALRHFTRNNLDKFNYLLLKATISNR</sequence>
<protein>
    <submittedName>
        <fullName evidence="1">23177_t:CDS:1</fullName>
    </submittedName>
</protein>
<dbReference type="AlphaFoldDB" id="A0A9N9IGD5"/>
<name>A0A9N9IGD5_9GLOM</name>
<keyword evidence="2" id="KW-1185">Reference proteome</keyword>
<gene>
    <name evidence="1" type="ORF">DERYTH_LOCUS15421</name>
</gene>
<evidence type="ECO:0000313" key="2">
    <source>
        <dbReference type="Proteomes" id="UP000789405"/>
    </source>
</evidence>
<organism evidence="1 2">
    <name type="scientific">Dentiscutata erythropus</name>
    <dbReference type="NCBI Taxonomy" id="1348616"/>
    <lineage>
        <taxon>Eukaryota</taxon>
        <taxon>Fungi</taxon>
        <taxon>Fungi incertae sedis</taxon>
        <taxon>Mucoromycota</taxon>
        <taxon>Glomeromycotina</taxon>
        <taxon>Glomeromycetes</taxon>
        <taxon>Diversisporales</taxon>
        <taxon>Gigasporaceae</taxon>
        <taxon>Dentiscutata</taxon>
    </lineage>
</organism>
<accession>A0A9N9IGD5</accession>
<evidence type="ECO:0000313" key="1">
    <source>
        <dbReference type="EMBL" id="CAG8734472.1"/>
    </source>
</evidence>
<dbReference type="Proteomes" id="UP000789405">
    <property type="component" value="Unassembled WGS sequence"/>
</dbReference>
<comment type="caution">
    <text evidence="1">The sequence shown here is derived from an EMBL/GenBank/DDBJ whole genome shotgun (WGS) entry which is preliminary data.</text>
</comment>
<dbReference type="OrthoDB" id="2445523at2759"/>
<proteinExistence type="predicted"/>
<reference evidence="1" key="1">
    <citation type="submission" date="2021-06" db="EMBL/GenBank/DDBJ databases">
        <authorList>
            <person name="Kallberg Y."/>
            <person name="Tangrot J."/>
            <person name="Rosling A."/>
        </authorList>
    </citation>
    <scope>NUCLEOTIDE SEQUENCE</scope>
    <source>
        <strain evidence="1">MA453B</strain>
    </source>
</reference>
<feature type="non-terminal residue" evidence="1">
    <location>
        <position position="1"/>
    </location>
</feature>
<dbReference type="EMBL" id="CAJVPY010012490">
    <property type="protein sequence ID" value="CAG8734472.1"/>
    <property type="molecule type" value="Genomic_DNA"/>
</dbReference>